<evidence type="ECO:0000256" key="1">
    <source>
        <dbReference type="ARBA" id="ARBA00006484"/>
    </source>
</evidence>
<dbReference type="SUPFAM" id="SSF51735">
    <property type="entry name" value="NAD(P)-binding Rossmann-fold domains"/>
    <property type="match status" value="1"/>
</dbReference>
<protein>
    <submittedName>
        <fullName evidence="3">Short chain dehydrogenase sor7</fullName>
    </submittedName>
</protein>
<proteinExistence type="inferred from homology"/>
<dbReference type="PANTHER" id="PTHR43157">
    <property type="entry name" value="PHOSPHATIDYLINOSITOL-GLYCAN BIOSYNTHESIS CLASS F PROTEIN-RELATED"/>
    <property type="match status" value="1"/>
</dbReference>
<evidence type="ECO:0000313" key="4">
    <source>
        <dbReference type="Proteomes" id="UP001213681"/>
    </source>
</evidence>
<keyword evidence="4" id="KW-1185">Reference proteome</keyword>
<dbReference type="Proteomes" id="UP001213681">
    <property type="component" value="Unassembled WGS sequence"/>
</dbReference>
<gene>
    <name evidence="3" type="ORF">N7458_002358</name>
</gene>
<dbReference type="GO" id="GO:0016491">
    <property type="term" value="F:oxidoreductase activity"/>
    <property type="evidence" value="ECO:0007669"/>
    <property type="project" value="UniProtKB-KW"/>
</dbReference>
<dbReference type="RefSeq" id="XP_056769848.1">
    <property type="nucleotide sequence ID" value="XM_056905741.1"/>
</dbReference>
<sequence>MYKPPFMPIPPGKSLAGKTVLVTGGNSGLGLEFARQALTLNASHVIVTVRSQAKGDAAIATLRANQEVQATNPDARLEYFLLDLDDYKSGLELVQKVYAEVPELDIILCNAGTNFFNYETSKSGHERLMQVICYTHFLIVLSLFPLMQRTAAKRGSPTRVTFLSSYSHVRHTLETNPIAADESVIAHYDNIKKYVSGKRYQDGKLVINAFVQHLATIVPSSEVIVNCVCPGIVATDINQNLPLWIKPFMCVFFKIKARPVTEGGRVLVRAAVVVGEESHGKYLQTGEIHRGAEFLAQPAGKHFIKKFWAEIVADIGKVNPEVKVRLERQINQKGLKGQPLARTVVSAG</sequence>
<dbReference type="AlphaFoldDB" id="A0AAD6G664"/>
<organism evidence="3 4">
    <name type="scientific">Penicillium daleae</name>
    <dbReference type="NCBI Taxonomy" id="63821"/>
    <lineage>
        <taxon>Eukaryota</taxon>
        <taxon>Fungi</taxon>
        <taxon>Dikarya</taxon>
        <taxon>Ascomycota</taxon>
        <taxon>Pezizomycotina</taxon>
        <taxon>Eurotiomycetes</taxon>
        <taxon>Eurotiomycetidae</taxon>
        <taxon>Eurotiales</taxon>
        <taxon>Aspergillaceae</taxon>
        <taxon>Penicillium</taxon>
    </lineage>
</organism>
<reference evidence="3" key="1">
    <citation type="submission" date="2022-12" db="EMBL/GenBank/DDBJ databases">
        <authorList>
            <person name="Petersen C."/>
        </authorList>
    </citation>
    <scope>NUCLEOTIDE SEQUENCE</scope>
    <source>
        <strain evidence="3">IBT 16125</strain>
    </source>
</reference>
<evidence type="ECO:0000313" key="3">
    <source>
        <dbReference type="EMBL" id="KAJ5460806.1"/>
    </source>
</evidence>
<accession>A0AAD6G664</accession>
<dbReference type="PRINTS" id="PR00081">
    <property type="entry name" value="GDHRDH"/>
</dbReference>
<reference evidence="3" key="2">
    <citation type="journal article" date="2023" name="IMA Fungus">
        <title>Comparative genomic study of the Penicillium genus elucidates a diverse pangenome and 15 lateral gene transfer events.</title>
        <authorList>
            <person name="Petersen C."/>
            <person name="Sorensen T."/>
            <person name="Nielsen M.R."/>
            <person name="Sondergaard T.E."/>
            <person name="Sorensen J.L."/>
            <person name="Fitzpatrick D.A."/>
            <person name="Frisvad J.C."/>
            <person name="Nielsen K.L."/>
        </authorList>
    </citation>
    <scope>NUCLEOTIDE SEQUENCE</scope>
    <source>
        <strain evidence="3">IBT 16125</strain>
    </source>
</reference>
<comment type="similarity">
    <text evidence="1">Belongs to the short-chain dehydrogenases/reductases (SDR) family.</text>
</comment>
<evidence type="ECO:0000256" key="2">
    <source>
        <dbReference type="ARBA" id="ARBA00023002"/>
    </source>
</evidence>
<dbReference type="Gene3D" id="3.40.50.720">
    <property type="entry name" value="NAD(P)-binding Rossmann-like Domain"/>
    <property type="match status" value="1"/>
</dbReference>
<dbReference type="InterPro" id="IPR036291">
    <property type="entry name" value="NAD(P)-bd_dom_sf"/>
</dbReference>
<dbReference type="GeneID" id="81595984"/>
<dbReference type="InterPro" id="IPR002347">
    <property type="entry name" value="SDR_fam"/>
</dbReference>
<dbReference type="EMBL" id="JAPVEA010000002">
    <property type="protein sequence ID" value="KAJ5460806.1"/>
    <property type="molecule type" value="Genomic_DNA"/>
</dbReference>
<comment type="caution">
    <text evidence="3">The sequence shown here is derived from an EMBL/GenBank/DDBJ whole genome shotgun (WGS) entry which is preliminary data.</text>
</comment>
<name>A0AAD6G664_9EURO</name>
<dbReference type="PANTHER" id="PTHR43157:SF31">
    <property type="entry name" value="PHOSPHATIDYLINOSITOL-GLYCAN BIOSYNTHESIS CLASS F PROTEIN"/>
    <property type="match status" value="1"/>
</dbReference>
<keyword evidence="2" id="KW-0560">Oxidoreductase</keyword>
<dbReference type="Pfam" id="PF00106">
    <property type="entry name" value="adh_short"/>
    <property type="match status" value="1"/>
</dbReference>